<dbReference type="GO" id="GO:0005737">
    <property type="term" value="C:cytoplasm"/>
    <property type="evidence" value="ECO:0007669"/>
    <property type="project" value="TreeGrafter"/>
</dbReference>
<dbReference type="Gene3D" id="3.90.1640.10">
    <property type="entry name" value="inorganic pyrophosphatase (n-terminal core)"/>
    <property type="match status" value="1"/>
</dbReference>
<dbReference type="AlphaFoldDB" id="A0A0M4F7P2"/>
<dbReference type="PANTHER" id="PTHR12112">
    <property type="entry name" value="BNIP - RELATED"/>
    <property type="match status" value="1"/>
</dbReference>
<dbReference type="GO" id="GO:0004309">
    <property type="term" value="F:exopolyphosphatase activity"/>
    <property type="evidence" value="ECO:0007669"/>
    <property type="project" value="TreeGrafter"/>
</dbReference>
<organism evidence="1 2">
    <name type="scientific">Drosophila busckii</name>
    <name type="common">Fruit fly</name>
    <dbReference type="NCBI Taxonomy" id="30019"/>
    <lineage>
        <taxon>Eukaryota</taxon>
        <taxon>Metazoa</taxon>
        <taxon>Ecdysozoa</taxon>
        <taxon>Arthropoda</taxon>
        <taxon>Hexapoda</taxon>
        <taxon>Insecta</taxon>
        <taxon>Pterygota</taxon>
        <taxon>Neoptera</taxon>
        <taxon>Endopterygota</taxon>
        <taxon>Diptera</taxon>
        <taxon>Brachycera</taxon>
        <taxon>Muscomorpha</taxon>
        <taxon>Ephydroidea</taxon>
        <taxon>Drosophilidae</taxon>
        <taxon>Drosophila</taxon>
    </lineage>
</organism>
<dbReference type="OMA" id="NMMRRDY"/>
<dbReference type="InterPro" id="IPR038763">
    <property type="entry name" value="DHH_sf"/>
</dbReference>
<proteinExistence type="predicted"/>
<keyword evidence="2" id="KW-1185">Reference proteome</keyword>
<dbReference type="EMBL" id="CP012528">
    <property type="protein sequence ID" value="ALC48250.1"/>
    <property type="molecule type" value="Genomic_DNA"/>
</dbReference>
<accession>A0A0M4F7P2</accession>
<dbReference type="STRING" id="30019.A0A0M4F7P2"/>
<dbReference type="Proteomes" id="UP000494163">
    <property type="component" value="Chromosome X"/>
</dbReference>
<sequence length="414" mass="48619">MENPNVQRSCEQWNVDFMNFLVNSQRLTQWRPTGGPELMYIALSHESCDLDSVVSTLAIAYLRFRNPGNLQHHFMPVLNMLRRDYATKTEVRFLLDKQQITPERHLVFRDDVPEELLLRCRFILVNHHVSPFHYCTEEVYDYRPYQCEAARLPIYCQRIMHPMRSCAALITERYDSTVYNYANVRCQRIFELLHAALLLQNCNYAQHAPEELPLVRDYQLLLFLEKQLGELQPLQRTMLYETLATAMFDLNDLTLPQVLRREFKLLRANNGSHLVRIAQCCFPMAVTRFISFEFAQLALQQFAAEHNCDFILLLGNSIQAKGDLVIKELGLIPLDALRNIEDRRFFDHLIINLNSSMDPILGLEPYRGLDFMHGAYFFVNVWHIQYCDMLHLMQRITYNWVAEDNCPTQASQSL</sequence>
<dbReference type="PANTHER" id="PTHR12112:SF39">
    <property type="entry name" value="EG:152A3.5 PROTEIN (FBGN0003116_PN PROTEIN)"/>
    <property type="match status" value="1"/>
</dbReference>
<dbReference type="OrthoDB" id="374045at2759"/>
<dbReference type="SUPFAM" id="SSF64182">
    <property type="entry name" value="DHH phosphoesterases"/>
    <property type="match status" value="1"/>
</dbReference>
<protein>
    <submittedName>
        <fullName evidence="1">Pn</fullName>
    </submittedName>
</protein>
<gene>
    <name evidence="1" type="ORF">Dbus_chrXg106</name>
</gene>
<name>A0A0M4F7P2_DROBS</name>
<evidence type="ECO:0000313" key="1">
    <source>
        <dbReference type="EMBL" id="ALC48250.1"/>
    </source>
</evidence>
<evidence type="ECO:0000313" key="2">
    <source>
        <dbReference type="Proteomes" id="UP000494163"/>
    </source>
</evidence>
<reference evidence="1 2" key="1">
    <citation type="submission" date="2015-08" db="EMBL/GenBank/DDBJ databases">
        <title>Ancestral chromatin configuration constrains chromatin evolution on differentiating sex chromosomes in Drosophila.</title>
        <authorList>
            <person name="Zhou Q."/>
            <person name="Bachtrog D."/>
        </authorList>
    </citation>
    <scope>NUCLEOTIDE SEQUENCE [LARGE SCALE GENOMIC DNA]</scope>
    <source>
        <tissue evidence="1">Whole larvae</tissue>
    </source>
</reference>